<comment type="similarity">
    <text evidence="1">Belongs to the eukaryotic ribosomal protein eL24 family.</text>
</comment>
<reference evidence="5" key="1">
    <citation type="journal article" date="2020" name="Stud. Mycol.">
        <title>101 Dothideomycetes genomes: a test case for predicting lifestyles and emergence of pathogens.</title>
        <authorList>
            <person name="Haridas S."/>
            <person name="Albert R."/>
            <person name="Binder M."/>
            <person name="Bloem J."/>
            <person name="Labutti K."/>
            <person name="Salamov A."/>
            <person name="Andreopoulos B."/>
            <person name="Baker S."/>
            <person name="Barry K."/>
            <person name="Bills G."/>
            <person name="Bluhm B."/>
            <person name="Cannon C."/>
            <person name="Castanera R."/>
            <person name="Culley D."/>
            <person name="Daum C."/>
            <person name="Ezra D."/>
            <person name="Gonzalez J."/>
            <person name="Henrissat B."/>
            <person name="Kuo A."/>
            <person name="Liang C."/>
            <person name="Lipzen A."/>
            <person name="Lutzoni F."/>
            <person name="Magnuson J."/>
            <person name="Mondo S."/>
            <person name="Nolan M."/>
            <person name="Ohm R."/>
            <person name="Pangilinan J."/>
            <person name="Park H.-J."/>
            <person name="Ramirez L."/>
            <person name="Alfaro M."/>
            <person name="Sun H."/>
            <person name="Tritt A."/>
            <person name="Yoshinaga Y."/>
            <person name="Zwiers L.-H."/>
            <person name="Turgeon B."/>
            <person name="Goodwin S."/>
            <person name="Spatafora J."/>
            <person name="Crous P."/>
            <person name="Grigoriev I."/>
        </authorList>
    </citation>
    <scope>NUCLEOTIDE SEQUENCE</scope>
    <source>
        <strain evidence="5">CBS 207.26</strain>
    </source>
</reference>
<evidence type="ECO:0000256" key="2">
    <source>
        <dbReference type="ARBA" id="ARBA00018397"/>
    </source>
</evidence>
<keyword evidence="3" id="KW-0690">Ribosome biogenesis</keyword>
<protein>
    <recommendedName>
        <fullName evidence="2">Ribosome biogenesis protein RLP24</fullName>
    </recommendedName>
</protein>
<dbReference type="GO" id="GO:0005730">
    <property type="term" value="C:nucleolus"/>
    <property type="evidence" value="ECO:0007669"/>
    <property type="project" value="TreeGrafter"/>
</dbReference>
<evidence type="ECO:0000256" key="3">
    <source>
        <dbReference type="ARBA" id="ARBA00022517"/>
    </source>
</evidence>
<keyword evidence="6" id="KW-1185">Reference proteome</keyword>
<dbReference type="OrthoDB" id="10262490at2759"/>
<sequence>MRIETCYFCSAPVYPSKGITFVRNDARAFRFCKSKCHKNFKMKRNPRKLGWTKAFRKAHGKEMTIDSTLTFATRRNVPVRYNRNLISSTLQAMSRVSEIRARRERAFYKARMKGNKERQRAEDRRLVEENQHLLPPSERWSAEKLETEEMEVDVDKVREKVAKRRKEIEEEAMEESEISEVEDVPKVKAKRKLRMKVGGGAEEMDVDE</sequence>
<proteinExistence type="inferred from homology"/>
<dbReference type="SMART" id="SM00746">
    <property type="entry name" value="TRASH"/>
    <property type="match status" value="1"/>
</dbReference>
<organism evidence="5 6">
    <name type="scientific">Zopfia rhizophila CBS 207.26</name>
    <dbReference type="NCBI Taxonomy" id="1314779"/>
    <lineage>
        <taxon>Eukaryota</taxon>
        <taxon>Fungi</taxon>
        <taxon>Dikarya</taxon>
        <taxon>Ascomycota</taxon>
        <taxon>Pezizomycotina</taxon>
        <taxon>Dothideomycetes</taxon>
        <taxon>Dothideomycetes incertae sedis</taxon>
        <taxon>Zopfiaceae</taxon>
        <taxon>Zopfia</taxon>
    </lineage>
</organism>
<dbReference type="Gene3D" id="2.30.170.20">
    <property type="entry name" value="Ribosomal protein L24e"/>
    <property type="match status" value="1"/>
</dbReference>
<gene>
    <name evidence="5" type="ORF">K469DRAFT_711036</name>
</gene>
<dbReference type="InterPro" id="IPR038630">
    <property type="entry name" value="L24e/L24_sf"/>
</dbReference>
<dbReference type="CDD" id="cd00472">
    <property type="entry name" value="Ribosomal_L24e_L24"/>
    <property type="match status" value="1"/>
</dbReference>
<dbReference type="EMBL" id="ML994644">
    <property type="protein sequence ID" value="KAF2183074.1"/>
    <property type="molecule type" value="Genomic_DNA"/>
</dbReference>
<dbReference type="PANTHER" id="PTHR10792:SF8">
    <property type="entry name" value="RIBOSOME BIOGENESIS PROTEIN RLP24-RELATED"/>
    <property type="match status" value="1"/>
</dbReference>
<name>A0A6A6DTZ6_9PEZI</name>
<dbReference type="GO" id="GO:1902626">
    <property type="term" value="P:assembly of large subunit precursor of preribosome"/>
    <property type="evidence" value="ECO:0007669"/>
    <property type="project" value="UniProtKB-ARBA"/>
</dbReference>
<dbReference type="FunFam" id="2.30.170.20:FF:000001">
    <property type="entry name" value="probable ribosome biogenesis protein RLP24"/>
    <property type="match status" value="1"/>
</dbReference>
<feature type="domain" description="TRASH" evidence="4">
    <location>
        <begin position="6"/>
        <end position="44"/>
    </location>
</feature>
<dbReference type="AlphaFoldDB" id="A0A6A6DTZ6"/>
<dbReference type="PANTHER" id="PTHR10792">
    <property type="entry name" value="60S RIBOSOMAL PROTEIN L24"/>
    <property type="match status" value="1"/>
</dbReference>
<evidence type="ECO:0000313" key="5">
    <source>
        <dbReference type="EMBL" id="KAF2183074.1"/>
    </source>
</evidence>
<dbReference type="InterPro" id="IPR011017">
    <property type="entry name" value="TRASH_dom"/>
</dbReference>
<dbReference type="GO" id="GO:0003735">
    <property type="term" value="F:structural constituent of ribosome"/>
    <property type="evidence" value="ECO:0007669"/>
    <property type="project" value="InterPro"/>
</dbReference>
<dbReference type="InterPro" id="IPR000988">
    <property type="entry name" value="Ribosomal_eL24-rel_N"/>
</dbReference>
<dbReference type="SUPFAM" id="SSF57716">
    <property type="entry name" value="Glucocorticoid receptor-like (DNA-binding domain)"/>
    <property type="match status" value="1"/>
</dbReference>
<evidence type="ECO:0000313" key="6">
    <source>
        <dbReference type="Proteomes" id="UP000800200"/>
    </source>
</evidence>
<evidence type="ECO:0000256" key="1">
    <source>
        <dbReference type="ARBA" id="ARBA00005647"/>
    </source>
</evidence>
<dbReference type="Pfam" id="PF01246">
    <property type="entry name" value="Ribosomal_L24e"/>
    <property type="match status" value="1"/>
</dbReference>
<accession>A0A6A6DTZ6</accession>
<evidence type="ECO:0000259" key="4">
    <source>
        <dbReference type="SMART" id="SM00746"/>
    </source>
</evidence>
<dbReference type="Proteomes" id="UP000800200">
    <property type="component" value="Unassembled WGS sequence"/>
</dbReference>
<dbReference type="InterPro" id="IPR056366">
    <property type="entry name" value="Ribosomal_eL24"/>
</dbReference>